<sequence>MPTRAAAPTASTRAAAPTASTRPAAAAAAASAGRRRGAAGGADGDGGAPRLVPSASGPVLSTSGGGGGGAWALVPADGPAAATTGGDRPAAATAAMTAAAAAVAVAAAAAAAVVVAAAAAAADDAEPTILPFPRSTGGAAAEGGLPDLCSLQCTVLGAASTVTLNGTTVAISSSACADYLSLVGVLRGNTPSIDIYRDPLPKEAVQAAVRRAGSPVAGVVAAATAWYGGFLPGAPPLPCAPRRAIATAGTGAPTVGILGGAFRGSAAAGRVAYEGDLARALTLRRNSVGGSVRRLDNRFSLFAVTARTLGVCVERSCRDRVAVDVSRRRVIEAGAGCTGTPPPAPPAGAAAVAPPCIFSSVPALTYDGPDGIERPVSMTDDALLSLGRGLLAHTGWLGAAAPAYGLEARVSVEGYDAADEFGIWEWNLNGSGVARTFPRPPGQRPLPSPSTPSGTPFLSLLATALCSGGAVFVVDSSLCDGVRREPSLGVRGRLRPNLRWDVVSEDFDLPTAAGTARRPHQRPPWTEAEAGAAPLAHTGPLPAGVRGRGRRELNGASADEAALAAALHQRSLLLPAPVRSRVSATTEVWTAATVDSWVDDEALGRDLLSMSTTYRGDAFEGDPPPEPVTTAELVLAASVVVPEVVAMLAIATRPAPWTTRTAVGAGVLAVVGATAIGGLVAQAVAEAEGAAWRTATVREGLTVNAPPSALLGGLATDLTGAAVVREETLVLLARPGYRPQLVRDVTIGMAVLYAAAVLCVAAVGRRSWRRRRRREAAAAAEAAVAEAADWPLQPQTPGQGGGGGRET</sequence>
<protein>
    <submittedName>
        <fullName evidence="3">Uncharacterized protein</fullName>
    </submittedName>
</protein>
<evidence type="ECO:0000256" key="2">
    <source>
        <dbReference type="SAM" id="Phobius"/>
    </source>
</evidence>
<feature type="transmembrane region" description="Helical" evidence="2">
    <location>
        <begin position="633"/>
        <end position="651"/>
    </location>
</feature>
<keyword evidence="4" id="KW-1185">Reference proteome</keyword>
<feature type="compositionally biased region" description="Gly residues" evidence="1">
    <location>
        <begin position="798"/>
        <end position="807"/>
    </location>
</feature>
<dbReference type="PANTHER" id="PTHR48148">
    <property type="entry name" value="KERATINOCYTE PROLINE-RICH PROTEIN"/>
    <property type="match status" value="1"/>
</dbReference>
<dbReference type="Proteomes" id="UP000218209">
    <property type="component" value="Unassembled WGS sequence"/>
</dbReference>
<evidence type="ECO:0000256" key="1">
    <source>
        <dbReference type="SAM" id="MobiDB-lite"/>
    </source>
</evidence>
<feature type="transmembrane region" description="Helical" evidence="2">
    <location>
        <begin position="745"/>
        <end position="764"/>
    </location>
</feature>
<name>A0A1X6P6T7_PORUM</name>
<dbReference type="PANTHER" id="PTHR48148:SF3">
    <property type="entry name" value="KERATINOCYTE PROLINE-RICH PROTEIN"/>
    <property type="match status" value="1"/>
</dbReference>
<organism evidence="3 4">
    <name type="scientific">Porphyra umbilicalis</name>
    <name type="common">Purple laver</name>
    <name type="synonym">Red alga</name>
    <dbReference type="NCBI Taxonomy" id="2786"/>
    <lineage>
        <taxon>Eukaryota</taxon>
        <taxon>Rhodophyta</taxon>
        <taxon>Bangiophyceae</taxon>
        <taxon>Bangiales</taxon>
        <taxon>Bangiaceae</taxon>
        <taxon>Porphyra</taxon>
    </lineage>
</organism>
<feature type="compositionally biased region" description="Low complexity" evidence="1">
    <location>
        <begin position="1"/>
        <end position="32"/>
    </location>
</feature>
<feature type="compositionally biased region" description="Gly residues" evidence="1">
    <location>
        <begin position="38"/>
        <end position="47"/>
    </location>
</feature>
<evidence type="ECO:0000313" key="3">
    <source>
        <dbReference type="EMBL" id="OSX76599.1"/>
    </source>
</evidence>
<feature type="compositionally biased region" description="Low complexity" evidence="1">
    <location>
        <begin position="783"/>
        <end position="797"/>
    </location>
</feature>
<keyword evidence="2" id="KW-0472">Membrane</keyword>
<dbReference type="AlphaFoldDB" id="A0A1X6P6T7"/>
<gene>
    <name evidence="3" type="ORF">BU14_0184s0026</name>
</gene>
<proteinExistence type="predicted"/>
<feature type="transmembrane region" description="Helical" evidence="2">
    <location>
        <begin position="663"/>
        <end position="685"/>
    </location>
</feature>
<dbReference type="EMBL" id="KV918861">
    <property type="protein sequence ID" value="OSX76599.1"/>
    <property type="molecule type" value="Genomic_DNA"/>
</dbReference>
<keyword evidence="2" id="KW-0812">Transmembrane</keyword>
<accession>A0A1X6P6T7</accession>
<feature type="region of interest" description="Disordered" evidence="1">
    <location>
        <begin position="1"/>
        <end position="63"/>
    </location>
</feature>
<keyword evidence="2" id="KW-1133">Transmembrane helix</keyword>
<feature type="region of interest" description="Disordered" evidence="1">
    <location>
        <begin position="783"/>
        <end position="807"/>
    </location>
</feature>
<reference evidence="3 4" key="1">
    <citation type="submission" date="2017-03" db="EMBL/GenBank/DDBJ databases">
        <title>WGS assembly of Porphyra umbilicalis.</title>
        <authorList>
            <person name="Brawley S.H."/>
            <person name="Blouin N.A."/>
            <person name="Ficko-Blean E."/>
            <person name="Wheeler G.L."/>
            <person name="Lohr M."/>
            <person name="Goodson H.V."/>
            <person name="Jenkins J.W."/>
            <person name="Blaby-Haas C.E."/>
            <person name="Helliwell K.E."/>
            <person name="Chan C."/>
            <person name="Marriage T."/>
            <person name="Bhattacharya D."/>
            <person name="Klein A.S."/>
            <person name="Badis Y."/>
            <person name="Brodie J."/>
            <person name="Cao Y."/>
            <person name="Collen J."/>
            <person name="Dittami S.M."/>
            <person name="Gachon C.M."/>
            <person name="Green B.R."/>
            <person name="Karpowicz S."/>
            <person name="Kim J.W."/>
            <person name="Kudahl U."/>
            <person name="Lin S."/>
            <person name="Michel G."/>
            <person name="Mittag M."/>
            <person name="Olson B.J."/>
            <person name="Pangilinan J."/>
            <person name="Peng Y."/>
            <person name="Qiu H."/>
            <person name="Shu S."/>
            <person name="Singer J.T."/>
            <person name="Smith A.G."/>
            <person name="Sprecher B.N."/>
            <person name="Wagner V."/>
            <person name="Wang W."/>
            <person name="Wang Z.-Y."/>
            <person name="Yan J."/>
            <person name="Yarish C."/>
            <person name="Zoeuner-Riek S."/>
            <person name="Zhuang Y."/>
            <person name="Zou Y."/>
            <person name="Lindquist E.A."/>
            <person name="Grimwood J."/>
            <person name="Barry K."/>
            <person name="Rokhsar D.S."/>
            <person name="Schmutz J."/>
            <person name="Stiller J.W."/>
            <person name="Grossman A.R."/>
            <person name="Prochnik S.E."/>
        </authorList>
    </citation>
    <scope>NUCLEOTIDE SEQUENCE [LARGE SCALE GENOMIC DNA]</scope>
    <source>
        <strain evidence="3">4086291</strain>
    </source>
</reference>
<evidence type="ECO:0000313" key="4">
    <source>
        <dbReference type="Proteomes" id="UP000218209"/>
    </source>
</evidence>